<name>A0A060M6X0_9BACI</name>
<dbReference type="KEGG" id="ble:BleG1_3766"/>
<organism evidence="1 2">
    <name type="scientific">Shouchella lehensis G1</name>
    <dbReference type="NCBI Taxonomy" id="1246626"/>
    <lineage>
        <taxon>Bacteria</taxon>
        <taxon>Bacillati</taxon>
        <taxon>Bacillota</taxon>
        <taxon>Bacilli</taxon>
        <taxon>Bacillales</taxon>
        <taxon>Bacillaceae</taxon>
        <taxon>Shouchella</taxon>
    </lineage>
</organism>
<reference evidence="1 2" key="1">
    <citation type="journal article" date="2014" name="Gene">
        <title>A comparative genomic analysis of the alkalitolerant soil bacterium Bacillus lehensis G1.</title>
        <authorList>
            <person name="Noor Y.M."/>
            <person name="Samsulrizal N.H."/>
            <person name="Jema'on N.A."/>
            <person name="Low K.O."/>
            <person name="Ramli A.N."/>
            <person name="Alias N.I."/>
            <person name="Damis S.I."/>
            <person name="Fuzi S.F."/>
            <person name="Isa M.N."/>
            <person name="Murad A.M."/>
            <person name="Raih M.F."/>
            <person name="Bakar F.D."/>
            <person name="Najimudin N."/>
            <person name="Mahadi N.M."/>
            <person name="Illias R.M."/>
        </authorList>
    </citation>
    <scope>NUCLEOTIDE SEQUENCE [LARGE SCALE GENOMIC DNA]</scope>
    <source>
        <strain evidence="1 2">G1</strain>
    </source>
</reference>
<dbReference type="STRING" id="1246626.BleG1_3766"/>
<dbReference type="EMBL" id="CP003923">
    <property type="protein sequence ID" value="AIC96313.1"/>
    <property type="molecule type" value="Genomic_DNA"/>
</dbReference>
<keyword evidence="2" id="KW-1185">Reference proteome</keyword>
<evidence type="ECO:0008006" key="3">
    <source>
        <dbReference type="Google" id="ProtNLM"/>
    </source>
</evidence>
<protein>
    <recommendedName>
        <fullName evidence="3">YwgA family protein</fullName>
    </recommendedName>
</protein>
<dbReference type="AlphaFoldDB" id="A0A060M6X0"/>
<proteinExistence type="predicted"/>
<sequence>MLTHHAQVLNLFSLCEKTIEHKKLQKIIYIAKSFGAPFAEKYRYHRLGPYSEDLFVRLEELCNLHFLQEEQHNVDAVYVLTEEGEKFLHTLRTKKEKDSYTSMYKALNEQSLATLEQMAALLYFQQMEGDGVRDPHLISRYSDQEWLHAETYLTTLRERQVFYEGS</sequence>
<evidence type="ECO:0000313" key="1">
    <source>
        <dbReference type="EMBL" id="AIC96313.1"/>
    </source>
</evidence>
<gene>
    <name evidence="1" type="ORF">BleG1_3766</name>
</gene>
<dbReference type="OrthoDB" id="5507947at2"/>
<dbReference type="RefSeq" id="WP_038484172.1">
    <property type="nucleotide sequence ID" value="NZ_CP003923.1"/>
</dbReference>
<dbReference type="PATRIC" id="fig|1246626.3.peg.3759"/>
<dbReference type="HOGENOM" id="CLU_122294_1_0_9"/>
<dbReference type="eggNOG" id="COG3465">
    <property type="taxonomic scope" value="Bacteria"/>
</dbReference>
<accession>A0A060M6X0</accession>
<dbReference type="Proteomes" id="UP000027142">
    <property type="component" value="Chromosome"/>
</dbReference>
<evidence type="ECO:0000313" key="2">
    <source>
        <dbReference type="Proteomes" id="UP000027142"/>
    </source>
</evidence>